<dbReference type="GO" id="GO:0016829">
    <property type="term" value="F:lyase activity"/>
    <property type="evidence" value="ECO:0007669"/>
    <property type="project" value="UniProtKB-KW"/>
</dbReference>
<dbReference type="PANTHER" id="PTHR13604">
    <property type="entry name" value="DC12-RELATED"/>
    <property type="match status" value="1"/>
</dbReference>
<evidence type="ECO:0000256" key="1">
    <source>
        <dbReference type="ARBA" id="ARBA00008136"/>
    </source>
</evidence>
<evidence type="ECO:0000256" key="4">
    <source>
        <dbReference type="ARBA" id="ARBA00022801"/>
    </source>
</evidence>
<accession>A0A1H4BWL3</accession>
<keyword evidence="7" id="KW-0456">Lyase</keyword>
<dbReference type="EC" id="3.4.-.-" evidence="8"/>
<dbReference type="OrthoDB" id="9782620at2"/>
<dbReference type="GO" id="GO:0003697">
    <property type="term" value="F:single-stranded DNA binding"/>
    <property type="evidence" value="ECO:0007669"/>
    <property type="project" value="InterPro"/>
</dbReference>
<gene>
    <name evidence="9" type="ORF">SAMN05444370_10680</name>
</gene>
<dbReference type="Proteomes" id="UP000198703">
    <property type="component" value="Unassembled WGS sequence"/>
</dbReference>
<dbReference type="GO" id="GO:0106300">
    <property type="term" value="P:protein-DNA covalent cross-linking repair"/>
    <property type="evidence" value="ECO:0007669"/>
    <property type="project" value="InterPro"/>
</dbReference>
<proteinExistence type="inferred from homology"/>
<keyword evidence="5" id="KW-0190">Covalent protein-DNA linkage</keyword>
<dbReference type="GO" id="GO:0008233">
    <property type="term" value="F:peptidase activity"/>
    <property type="evidence" value="ECO:0007669"/>
    <property type="project" value="UniProtKB-KW"/>
</dbReference>
<reference evidence="9 10" key="1">
    <citation type="submission" date="2016-10" db="EMBL/GenBank/DDBJ databases">
        <authorList>
            <person name="de Groot N.N."/>
        </authorList>
    </citation>
    <scope>NUCLEOTIDE SEQUENCE [LARGE SCALE GENOMIC DNA]</scope>
    <source>
        <strain evidence="9 10">DSM 15345</strain>
    </source>
</reference>
<dbReference type="PANTHER" id="PTHR13604:SF0">
    <property type="entry name" value="ABASIC SITE PROCESSING PROTEIN HMCES"/>
    <property type="match status" value="1"/>
</dbReference>
<protein>
    <recommendedName>
        <fullName evidence="8">Abasic site processing protein</fullName>
        <ecNumber evidence="8">3.4.-.-</ecNumber>
    </recommendedName>
</protein>
<comment type="similarity">
    <text evidence="1 8">Belongs to the SOS response-associated peptidase family.</text>
</comment>
<dbReference type="Pfam" id="PF02586">
    <property type="entry name" value="SRAP"/>
    <property type="match status" value="1"/>
</dbReference>
<evidence type="ECO:0000256" key="3">
    <source>
        <dbReference type="ARBA" id="ARBA00022763"/>
    </source>
</evidence>
<keyword evidence="10" id="KW-1185">Reference proteome</keyword>
<evidence type="ECO:0000256" key="5">
    <source>
        <dbReference type="ARBA" id="ARBA00023124"/>
    </source>
</evidence>
<evidence type="ECO:0000256" key="2">
    <source>
        <dbReference type="ARBA" id="ARBA00022670"/>
    </source>
</evidence>
<keyword evidence="6" id="KW-0238">DNA-binding</keyword>
<dbReference type="RefSeq" id="WP_093253544.1">
    <property type="nucleotide sequence ID" value="NZ_FNQM01000006.1"/>
</dbReference>
<keyword evidence="3" id="KW-0227">DNA damage</keyword>
<evidence type="ECO:0000256" key="7">
    <source>
        <dbReference type="ARBA" id="ARBA00023239"/>
    </source>
</evidence>
<evidence type="ECO:0000313" key="10">
    <source>
        <dbReference type="Proteomes" id="UP000198703"/>
    </source>
</evidence>
<keyword evidence="2 8" id="KW-0645">Protease</keyword>
<evidence type="ECO:0000256" key="8">
    <source>
        <dbReference type="RuleBase" id="RU364100"/>
    </source>
</evidence>
<dbReference type="InterPro" id="IPR003738">
    <property type="entry name" value="SRAP"/>
</dbReference>
<dbReference type="AlphaFoldDB" id="A0A1H4BWL3"/>
<dbReference type="InterPro" id="IPR036590">
    <property type="entry name" value="SRAP-like"/>
</dbReference>
<dbReference type="GO" id="GO:0006508">
    <property type="term" value="P:proteolysis"/>
    <property type="evidence" value="ECO:0007669"/>
    <property type="project" value="UniProtKB-KW"/>
</dbReference>
<evidence type="ECO:0000313" key="9">
    <source>
        <dbReference type="EMBL" id="SEA52484.1"/>
    </source>
</evidence>
<dbReference type="SUPFAM" id="SSF143081">
    <property type="entry name" value="BB1717-like"/>
    <property type="match status" value="1"/>
</dbReference>
<dbReference type="EMBL" id="FNQM01000006">
    <property type="protein sequence ID" value="SEA52484.1"/>
    <property type="molecule type" value="Genomic_DNA"/>
</dbReference>
<name>A0A1H4BWL3_9RHOB</name>
<evidence type="ECO:0000256" key="6">
    <source>
        <dbReference type="ARBA" id="ARBA00023125"/>
    </source>
</evidence>
<organism evidence="9 10">
    <name type="scientific">Rubrimonas cliftonensis</name>
    <dbReference type="NCBI Taxonomy" id="89524"/>
    <lineage>
        <taxon>Bacteria</taxon>
        <taxon>Pseudomonadati</taxon>
        <taxon>Pseudomonadota</taxon>
        <taxon>Alphaproteobacteria</taxon>
        <taxon>Rhodobacterales</taxon>
        <taxon>Paracoccaceae</taxon>
        <taxon>Rubrimonas</taxon>
    </lineage>
</organism>
<sequence length="225" mass="24974">MCNLYANTMPQDAMRRLFDVSPEDDALGNFAPAEAIFPRHDAVIVRRGEDGARRLGLAHWGFVLPQVSKRTGAPILPKAVNNARDDTMRASRFWRESFETRRCLMPATSYCEAKGTKPATYVWFAMVGEAARPPFAFAGIWKRHRGRYRDDLVDIETCAMLTTAPNALARTVHPDRMPVILAPDDWETWLAGDADAAAALLAPFPAEAMRIAREGLDAKSDPTEG</sequence>
<keyword evidence="4 8" id="KW-0378">Hydrolase</keyword>
<dbReference type="Gene3D" id="3.90.1680.10">
    <property type="entry name" value="SOS response associated peptidase-like"/>
    <property type="match status" value="1"/>
</dbReference>